<protein>
    <submittedName>
        <fullName evidence="2">Uncharacterized protein</fullName>
    </submittedName>
</protein>
<dbReference type="EMBL" id="ML210308">
    <property type="protein sequence ID" value="TFK20222.1"/>
    <property type="molecule type" value="Genomic_DNA"/>
</dbReference>
<dbReference type="AlphaFoldDB" id="A0A5C3KJG8"/>
<organism evidence="2 3">
    <name type="scientific">Coprinopsis marcescibilis</name>
    <name type="common">Agaric fungus</name>
    <name type="synonym">Psathyrella marcescibilis</name>
    <dbReference type="NCBI Taxonomy" id="230819"/>
    <lineage>
        <taxon>Eukaryota</taxon>
        <taxon>Fungi</taxon>
        <taxon>Dikarya</taxon>
        <taxon>Basidiomycota</taxon>
        <taxon>Agaricomycotina</taxon>
        <taxon>Agaricomycetes</taxon>
        <taxon>Agaricomycetidae</taxon>
        <taxon>Agaricales</taxon>
        <taxon>Agaricineae</taxon>
        <taxon>Psathyrellaceae</taxon>
        <taxon>Coprinopsis</taxon>
    </lineage>
</organism>
<evidence type="ECO:0000313" key="2">
    <source>
        <dbReference type="EMBL" id="TFK20222.1"/>
    </source>
</evidence>
<proteinExistence type="predicted"/>
<gene>
    <name evidence="2" type="ORF">FA15DRAFT_659276</name>
</gene>
<dbReference type="OrthoDB" id="3056788at2759"/>
<dbReference type="Proteomes" id="UP000307440">
    <property type="component" value="Unassembled WGS sequence"/>
</dbReference>
<evidence type="ECO:0000256" key="1">
    <source>
        <dbReference type="SAM" id="MobiDB-lite"/>
    </source>
</evidence>
<sequence length="214" mass="23675">MKTDSILGKIVVKPVINPTKPDELVEAATTSSTQPPEPSVEDPNKGKTTNKEVEDWMSEGDHVEWFQAEAEIIQWQEEWELKLVELIQARTYYHKMAEIWASMADTKPEASTTPGQVAYACGMASCLKDQAKQTLAIMNQARHGSLGTEADLAVFIKAEHVQFDDECQKASFSSFANNKLNHQQQAQMLTASSIASDKLNAPTLSSIEKVKAHP</sequence>
<dbReference type="STRING" id="230819.A0A5C3KJG8"/>
<reference evidence="2 3" key="1">
    <citation type="journal article" date="2019" name="Nat. Ecol. Evol.">
        <title>Megaphylogeny resolves global patterns of mushroom evolution.</title>
        <authorList>
            <person name="Varga T."/>
            <person name="Krizsan K."/>
            <person name="Foldi C."/>
            <person name="Dima B."/>
            <person name="Sanchez-Garcia M."/>
            <person name="Sanchez-Ramirez S."/>
            <person name="Szollosi G.J."/>
            <person name="Szarkandi J.G."/>
            <person name="Papp V."/>
            <person name="Albert L."/>
            <person name="Andreopoulos W."/>
            <person name="Angelini C."/>
            <person name="Antonin V."/>
            <person name="Barry K.W."/>
            <person name="Bougher N.L."/>
            <person name="Buchanan P."/>
            <person name="Buyck B."/>
            <person name="Bense V."/>
            <person name="Catcheside P."/>
            <person name="Chovatia M."/>
            <person name="Cooper J."/>
            <person name="Damon W."/>
            <person name="Desjardin D."/>
            <person name="Finy P."/>
            <person name="Geml J."/>
            <person name="Haridas S."/>
            <person name="Hughes K."/>
            <person name="Justo A."/>
            <person name="Karasinski D."/>
            <person name="Kautmanova I."/>
            <person name="Kiss B."/>
            <person name="Kocsube S."/>
            <person name="Kotiranta H."/>
            <person name="LaButti K.M."/>
            <person name="Lechner B.E."/>
            <person name="Liimatainen K."/>
            <person name="Lipzen A."/>
            <person name="Lukacs Z."/>
            <person name="Mihaltcheva S."/>
            <person name="Morgado L.N."/>
            <person name="Niskanen T."/>
            <person name="Noordeloos M.E."/>
            <person name="Ohm R.A."/>
            <person name="Ortiz-Santana B."/>
            <person name="Ovrebo C."/>
            <person name="Racz N."/>
            <person name="Riley R."/>
            <person name="Savchenko A."/>
            <person name="Shiryaev A."/>
            <person name="Soop K."/>
            <person name="Spirin V."/>
            <person name="Szebenyi C."/>
            <person name="Tomsovsky M."/>
            <person name="Tulloss R.E."/>
            <person name="Uehling J."/>
            <person name="Grigoriev I.V."/>
            <person name="Vagvolgyi C."/>
            <person name="Papp T."/>
            <person name="Martin F.M."/>
            <person name="Miettinen O."/>
            <person name="Hibbett D.S."/>
            <person name="Nagy L.G."/>
        </authorList>
    </citation>
    <scope>NUCLEOTIDE SEQUENCE [LARGE SCALE GENOMIC DNA]</scope>
    <source>
        <strain evidence="2 3">CBS 121175</strain>
    </source>
</reference>
<feature type="region of interest" description="Disordered" evidence="1">
    <location>
        <begin position="20"/>
        <end position="50"/>
    </location>
</feature>
<accession>A0A5C3KJG8</accession>
<name>A0A5C3KJG8_COPMA</name>
<evidence type="ECO:0000313" key="3">
    <source>
        <dbReference type="Proteomes" id="UP000307440"/>
    </source>
</evidence>
<keyword evidence="3" id="KW-1185">Reference proteome</keyword>